<dbReference type="Proteomes" id="UP000664032">
    <property type="component" value="Unassembled WGS sequence"/>
</dbReference>
<protein>
    <submittedName>
        <fullName evidence="1">Uncharacterized protein</fullName>
    </submittedName>
</protein>
<sequence>MVAGTYAGGMVAAEIVDYSMMSTAEVEAIQNSSGEKGGEASALGARAFDDLTDLENEEFIVSNGLIFHL</sequence>
<proteinExistence type="predicted"/>
<organism evidence="1 2">
    <name type="scientific">Psilocybe cubensis</name>
    <name type="common">Psychedelic mushroom</name>
    <name type="synonym">Stropharia cubensis</name>
    <dbReference type="NCBI Taxonomy" id="181762"/>
    <lineage>
        <taxon>Eukaryota</taxon>
        <taxon>Fungi</taxon>
        <taxon>Dikarya</taxon>
        <taxon>Basidiomycota</taxon>
        <taxon>Agaricomycotina</taxon>
        <taxon>Agaricomycetes</taxon>
        <taxon>Agaricomycetidae</taxon>
        <taxon>Agaricales</taxon>
        <taxon>Agaricineae</taxon>
        <taxon>Strophariaceae</taxon>
        <taxon>Psilocybe</taxon>
    </lineage>
</organism>
<gene>
    <name evidence="1" type="ORF">JR316_0006363</name>
</gene>
<name>A0ACB8H1F6_PSICU</name>
<evidence type="ECO:0000313" key="2">
    <source>
        <dbReference type="Proteomes" id="UP000664032"/>
    </source>
</evidence>
<accession>A0ACB8H1F6</accession>
<dbReference type="EMBL" id="JAFIQS020000005">
    <property type="protein sequence ID" value="KAH9481833.1"/>
    <property type="molecule type" value="Genomic_DNA"/>
</dbReference>
<comment type="caution">
    <text evidence="1">The sequence shown here is derived from an EMBL/GenBank/DDBJ whole genome shotgun (WGS) entry which is preliminary data.</text>
</comment>
<evidence type="ECO:0000313" key="1">
    <source>
        <dbReference type="EMBL" id="KAH9481833.1"/>
    </source>
</evidence>
<keyword evidence="2" id="KW-1185">Reference proteome</keyword>
<reference evidence="1" key="1">
    <citation type="submission" date="2021-10" db="EMBL/GenBank/DDBJ databases">
        <title>Psilocybe cubensis genome.</title>
        <authorList>
            <person name="Mckernan K.J."/>
            <person name="Crawford S."/>
            <person name="Trippe A."/>
            <person name="Kane L.T."/>
            <person name="Mclaughlin S."/>
        </authorList>
    </citation>
    <scope>NUCLEOTIDE SEQUENCE</scope>
    <source>
        <strain evidence="1">MGC-MH-2018</strain>
    </source>
</reference>